<evidence type="ECO:0000256" key="2">
    <source>
        <dbReference type="ARBA" id="ARBA00023043"/>
    </source>
</evidence>
<feature type="repeat" description="ANK" evidence="3">
    <location>
        <begin position="310"/>
        <end position="342"/>
    </location>
</feature>
<organism evidence="5 6">
    <name type="scientific">Arxiozyma heterogenica</name>
    <dbReference type="NCBI Taxonomy" id="278026"/>
    <lineage>
        <taxon>Eukaryota</taxon>
        <taxon>Fungi</taxon>
        <taxon>Dikarya</taxon>
        <taxon>Ascomycota</taxon>
        <taxon>Saccharomycotina</taxon>
        <taxon>Saccharomycetes</taxon>
        <taxon>Saccharomycetales</taxon>
        <taxon>Saccharomycetaceae</taxon>
        <taxon>Arxiozyma</taxon>
    </lineage>
</organism>
<name>A0AAN7WM09_9SACH</name>
<accession>A0AAN7WM09</accession>
<feature type="region of interest" description="Disordered" evidence="4">
    <location>
        <begin position="1"/>
        <end position="31"/>
    </location>
</feature>
<dbReference type="PROSITE" id="PS50088">
    <property type="entry name" value="ANK_REPEAT"/>
    <property type="match status" value="3"/>
</dbReference>
<feature type="repeat" description="ANK" evidence="3">
    <location>
        <begin position="345"/>
        <end position="377"/>
    </location>
</feature>
<dbReference type="PANTHER" id="PTHR24171:SF8">
    <property type="entry name" value="BRCA1-ASSOCIATED RING DOMAIN PROTEIN 1"/>
    <property type="match status" value="1"/>
</dbReference>
<dbReference type="InterPro" id="IPR036770">
    <property type="entry name" value="Ankyrin_rpt-contain_sf"/>
</dbReference>
<sequence>MESNVKEGIKPLQNDIFNTTNKSSKEKSVEPLSEKIESADILKASIMSFVNENRIKTEKEENEKKIADAKDETKLHVDDSKIVNSPSQEKGVKHTTINNSYFTPFSREELKSVLKEPQIDYDSINSKSSSISNAENHESNSNEDNEKPFSSLLEQNTINSDTETPRGSPIKVRRGRLIRGDKLQTLSNVLNYSTIYNESDSELSDINDNKDININSSFLNGNSMKDDKEAVSSFNKGVKSKPKSRSNYNSNNSANSKGSRNKKSVYRDFGGRTRLQIACDKGKIDVVKKILAEASDNPDSNIDINDQDNAGNTPLHEAALNGHLDIVKLLVDHGANVNIQSFEYFKDTPLIDASANGHLEVVEYLLSKGADPTVINAKGLTAYEAIEEDSDLDEHEKELVRDIKDTLRRGTQAWINARRHNNDKSMGHNLQSPSYTYRRDFKNNARSKNDMISDFNGVTSNDSNDDDDKYKSHSHYHHEDTLLNHKPNKIKNDIEFLWTDLTSKTGKEKLMQASKEGNLVYVGQYLENGGRIDFKAFIESVKFGHEDIASLFLAFGAQVNKLNKDDYTPLMVSVGRGHFGTVKLLLEAGADPTIKNKKGYDALFYSKNSPLGVVDDDEIALLIKSIKLHGGMVESTTDGIKEEKKEYEVKEKQNRRREEKKINKENDKTHNHNHDLLKNKSKKKSSDKDSTTIKTNDSVNRIFDDDITVKKESGKSQKEVENVNLADNNEDEDEDATIPTSRYRHTSPSFSNSIPSKRSLLLETNENDSGKNRDNEDDNSTDKHIDKKVKYNDMESERKKQERLKAEEDEYLQRKLENKRRKELELIQKLQEDEKKRVEEKEKQKFEEAKKLEQVFKEKELELERKEKRLEIEKRRRIRNMYPLGLKLIKFNGELDATNLRHIPIYYIVKDSIRYVFDLQLLLILRDSQIITKILNRQDITVSPIINVNERLQLWNILKPQFLFGELNKDNEYMNIFHSCSLSQRLQFENEEYKKFNELPMNWIRWDELVCKTDLISSELKRNLEKNMTELFILSYNETNKKQSMISVGKNSTPTVSSSIEKTLLNISTVNTDKHRHVKKPSLMLPINLQHRYRITNLLQHEKFTEFQPMW</sequence>
<dbReference type="AlphaFoldDB" id="A0AAN7WM09"/>
<feature type="region of interest" description="Disordered" evidence="4">
    <location>
        <begin position="708"/>
        <end position="804"/>
    </location>
</feature>
<keyword evidence="2 3" id="KW-0040">ANK repeat</keyword>
<evidence type="ECO:0000313" key="5">
    <source>
        <dbReference type="EMBL" id="KAK5779238.1"/>
    </source>
</evidence>
<dbReference type="InterPro" id="IPR002110">
    <property type="entry name" value="Ankyrin_rpt"/>
</dbReference>
<feature type="compositionally biased region" description="Basic and acidic residues" evidence="4">
    <location>
        <begin position="708"/>
        <end position="721"/>
    </location>
</feature>
<evidence type="ECO:0000256" key="1">
    <source>
        <dbReference type="ARBA" id="ARBA00022737"/>
    </source>
</evidence>
<feature type="region of interest" description="Disordered" evidence="4">
    <location>
        <begin position="123"/>
        <end position="148"/>
    </location>
</feature>
<feature type="compositionally biased region" description="Low complexity" evidence="4">
    <location>
        <begin position="245"/>
        <end position="258"/>
    </location>
</feature>
<evidence type="ECO:0000256" key="3">
    <source>
        <dbReference type="PROSITE-ProRule" id="PRU00023"/>
    </source>
</evidence>
<dbReference type="PRINTS" id="PR01415">
    <property type="entry name" value="ANKYRIN"/>
</dbReference>
<feature type="compositionally biased region" description="Polar residues" evidence="4">
    <location>
        <begin position="746"/>
        <end position="756"/>
    </location>
</feature>
<gene>
    <name evidence="5" type="ORF">RI543_003126</name>
</gene>
<dbReference type="Pfam" id="PF12796">
    <property type="entry name" value="Ank_2"/>
    <property type="match status" value="2"/>
</dbReference>
<dbReference type="SMART" id="SM00248">
    <property type="entry name" value="ANK"/>
    <property type="match status" value="5"/>
</dbReference>
<feature type="region of interest" description="Disordered" evidence="4">
    <location>
        <begin position="156"/>
        <end position="175"/>
    </location>
</feature>
<evidence type="ECO:0000313" key="6">
    <source>
        <dbReference type="Proteomes" id="UP001306508"/>
    </source>
</evidence>
<feature type="repeat" description="ANK" evidence="3">
    <location>
        <begin position="565"/>
        <end position="597"/>
    </location>
</feature>
<feature type="region of interest" description="Disordered" evidence="4">
    <location>
        <begin position="448"/>
        <end position="473"/>
    </location>
</feature>
<feature type="compositionally biased region" description="Basic and acidic residues" evidence="4">
    <location>
        <begin position="768"/>
        <end position="804"/>
    </location>
</feature>
<proteinExistence type="predicted"/>
<feature type="compositionally biased region" description="Basic and acidic residues" evidence="4">
    <location>
        <begin position="644"/>
        <end position="691"/>
    </location>
</feature>
<evidence type="ECO:0000256" key="4">
    <source>
        <dbReference type="SAM" id="MobiDB-lite"/>
    </source>
</evidence>
<feature type="compositionally biased region" description="Basic and acidic residues" evidence="4">
    <location>
        <begin position="135"/>
        <end position="147"/>
    </location>
</feature>
<feature type="compositionally biased region" description="Low complexity" evidence="4">
    <location>
        <begin position="123"/>
        <end position="134"/>
    </location>
</feature>
<protein>
    <submittedName>
        <fullName evidence="5">Uncharacterized protein</fullName>
    </submittedName>
</protein>
<reference evidence="6" key="1">
    <citation type="submission" date="2023-07" db="EMBL/GenBank/DDBJ databases">
        <title>A draft genome of Kazachstania heterogenica Y-27499.</title>
        <authorList>
            <person name="Donic C."/>
            <person name="Kralova J.S."/>
            <person name="Fidel L."/>
            <person name="Ben-Dor S."/>
            <person name="Jung S."/>
        </authorList>
    </citation>
    <scope>NUCLEOTIDE SEQUENCE [LARGE SCALE GENOMIC DNA]</scope>
    <source>
        <strain evidence="6">Y27499</strain>
    </source>
</reference>
<dbReference type="Gene3D" id="1.25.40.20">
    <property type="entry name" value="Ankyrin repeat-containing domain"/>
    <property type="match status" value="2"/>
</dbReference>
<keyword evidence="1" id="KW-0677">Repeat</keyword>
<feature type="region of interest" description="Disordered" evidence="4">
    <location>
        <begin position="220"/>
        <end position="265"/>
    </location>
</feature>
<keyword evidence="6" id="KW-1185">Reference proteome</keyword>
<dbReference type="Proteomes" id="UP001306508">
    <property type="component" value="Unassembled WGS sequence"/>
</dbReference>
<dbReference type="PROSITE" id="PS50297">
    <property type="entry name" value="ANK_REP_REGION"/>
    <property type="match status" value="3"/>
</dbReference>
<comment type="caution">
    <text evidence="5">The sequence shown here is derived from an EMBL/GenBank/DDBJ whole genome shotgun (WGS) entry which is preliminary data.</text>
</comment>
<dbReference type="EMBL" id="JAWIZZ010000047">
    <property type="protein sequence ID" value="KAK5779238.1"/>
    <property type="molecule type" value="Genomic_DNA"/>
</dbReference>
<dbReference type="SUPFAM" id="SSF48403">
    <property type="entry name" value="Ankyrin repeat"/>
    <property type="match status" value="2"/>
</dbReference>
<dbReference type="PANTHER" id="PTHR24171">
    <property type="entry name" value="ANKYRIN REPEAT DOMAIN-CONTAINING PROTEIN 39-RELATED"/>
    <property type="match status" value="1"/>
</dbReference>
<feature type="region of interest" description="Disordered" evidence="4">
    <location>
        <begin position="644"/>
        <end position="693"/>
    </location>
</feature>